<dbReference type="Proteomes" id="UP000224567">
    <property type="component" value="Unassembled WGS sequence"/>
</dbReference>
<accession>A0A2G2VLN0</accession>
<dbReference type="PANTHER" id="PTHR10775:SF158">
    <property type="entry name" value="TNP2-LIKE TRANSPOSON PROTEIN"/>
    <property type="match status" value="1"/>
</dbReference>
<reference evidence="3" key="2">
    <citation type="journal article" date="2017" name="J. Anim. Genet.">
        <title>Multiple reference genome sequences of hot pepper reveal the massive evolution of plant disease resistance genes by retroduplication.</title>
        <authorList>
            <person name="Kim S."/>
            <person name="Park J."/>
            <person name="Yeom S.-I."/>
            <person name="Kim Y.-M."/>
            <person name="Seo E."/>
            <person name="Kim K.-T."/>
            <person name="Kim M.-S."/>
            <person name="Lee J.M."/>
            <person name="Cheong K."/>
            <person name="Shin H.-S."/>
            <person name="Kim S.-B."/>
            <person name="Han K."/>
            <person name="Lee J."/>
            <person name="Park M."/>
            <person name="Lee H.-A."/>
            <person name="Lee H.-Y."/>
            <person name="Lee Y."/>
            <person name="Oh S."/>
            <person name="Lee J.H."/>
            <person name="Choi E."/>
            <person name="Choi E."/>
            <person name="Lee S.E."/>
            <person name="Jeon J."/>
            <person name="Kim H."/>
            <person name="Choi G."/>
            <person name="Song H."/>
            <person name="Lee J."/>
            <person name="Lee S.-C."/>
            <person name="Kwon J.-K."/>
            <person name="Lee H.-Y."/>
            <person name="Koo N."/>
            <person name="Hong Y."/>
            <person name="Kim R.W."/>
            <person name="Kang W.-H."/>
            <person name="Huh J.H."/>
            <person name="Kang B.-C."/>
            <person name="Yang T.-J."/>
            <person name="Lee Y.-H."/>
            <person name="Bennetzen J.L."/>
            <person name="Choi D."/>
        </authorList>
    </citation>
    <scope>NUCLEOTIDE SEQUENCE [LARGE SCALE GENOMIC DNA]</scope>
    <source>
        <strain evidence="3">cv. PBC81</strain>
    </source>
</reference>
<name>A0A2G2VLN0_CAPBA</name>
<keyword evidence="3" id="KW-1185">Reference proteome</keyword>
<dbReference type="AlphaFoldDB" id="A0A2G2VLN0"/>
<dbReference type="InterPro" id="IPR029480">
    <property type="entry name" value="Transpos_assoc"/>
</dbReference>
<feature type="domain" description="Transposase-associated" evidence="1">
    <location>
        <begin position="3"/>
        <end position="68"/>
    </location>
</feature>
<dbReference type="OrthoDB" id="1286384at2759"/>
<dbReference type="Pfam" id="PF13963">
    <property type="entry name" value="Transpos_assoc"/>
    <property type="match status" value="1"/>
</dbReference>
<dbReference type="EMBL" id="MLFT02000011">
    <property type="protein sequence ID" value="PHT33867.1"/>
    <property type="molecule type" value="Genomic_DNA"/>
</dbReference>
<evidence type="ECO:0000313" key="3">
    <source>
        <dbReference type="Proteomes" id="UP000224567"/>
    </source>
</evidence>
<dbReference type="InterPro" id="IPR004242">
    <property type="entry name" value="Transposase_21"/>
</dbReference>
<evidence type="ECO:0000259" key="1">
    <source>
        <dbReference type="Pfam" id="PF13963"/>
    </source>
</evidence>
<protein>
    <recommendedName>
        <fullName evidence="1">Transposase-associated domain-containing protein</fullName>
    </recommendedName>
</protein>
<sequence length="329" mass="38272">MPRNTPEYLLGLNQFLNFAFTNGSVGDKIKCPYPICGFKKWQTKEVVFHHLMNKDFPKHYVTWVVHREIDVLPNSKNIEVTQDAQPFENPIELLINEVFGDLRHEAVDAGTSQVVGEEETLHDLSGSNSKDYFELLKDGSEDLYEGSKYSKLEFLLKLYHIKCLSGLSEGITMLLDLLRDAFKFEKISIYFYEAKKTINKLFLDYIKIDACPNDCMFYWEDDVNAESCMYCHTSRWKPEKDSNLDHAPSTKHMRWHAEDGNKDGILRYPRSSKYSRWKRLEINYPEFASDPQNVLLGIASDGFNPFGTISTNYSIWHVVLFSYNLPPWL</sequence>
<dbReference type="PANTHER" id="PTHR10775">
    <property type="entry name" value="OS08G0208400 PROTEIN"/>
    <property type="match status" value="1"/>
</dbReference>
<organism evidence="2 3">
    <name type="scientific">Capsicum baccatum</name>
    <name type="common">Peruvian pepper</name>
    <dbReference type="NCBI Taxonomy" id="33114"/>
    <lineage>
        <taxon>Eukaryota</taxon>
        <taxon>Viridiplantae</taxon>
        <taxon>Streptophyta</taxon>
        <taxon>Embryophyta</taxon>
        <taxon>Tracheophyta</taxon>
        <taxon>Spermatophyta</taxon>
        <taxon>Magnoliopsida</taxon>
        <taxon>eudicotyledons</taxon>
        <taxon>Gunneridae</taxon>
        <taxon>Pentapetalae</taxon>
        <taxon>asterids</taxon>
        <taxon>lamiids</taxon>
        <taxon>Solanales</taxon>
        <taxon>Solanaceae</taxon>
        <taxon>Solanoideae</taxon>
        <taxon>Capsiceae</taxon>
        <taxon>Capsicum</taxon>
    </lineage>
</organism>
<evidence type="ECO:0000313" key="2">
    <source>
        <dbReference type="EMBL" id="PHT33867.1"/>
    </source>
</evidence>
<gene>
    <name evidence="2" type="ORF">CQW23_25667</name>
</gene>
<proteinExistence type="predicted"/>
<dbReference type="Pfam" id="PF02992">
    <property type="entry name" value="Transposase_21"/>
    <property type="match status" value="1"/>
</dbReference>
<reference evidence="2 3" key="1">
    <citation type="journal article" date="2017" name="Genome Biol.">
        <title>New reference genome sequences of hot pepper reveal the massive evolution of plant disease-resistance genes by retroduplication.</title>
        <authorList>
            <person name="Kim S."/>
            <person name="Park J."/>
            <person name="Yeom S.I."/>
            <person name="Kim Y.M."/>
            <person name="Seo E."/>
            <person name="Kim K.T."/>
            <person name="Kim M.S."/>
            <person name="Lee J.M."/>
            <person name="Cheong K."/>
            <person name="Shin H.S."/>
            <person name="Kim S.B."/>
            <person name="Han K."/>
            <person name="Lee J."/>
            <person name="Park M."/>
            <person name="Lee H.A."/>
            <person name="Lee H.Y."/>
            <person name="Lee Y."/>
            <person name="Oh S."/>
            <person name="Lee J.H."/>
            <person name="Choi E."/>
            <person name="Choi E."/>
            <person name="Lee S.E."/>
            <person name="Jeon J."/>
            <person name="Kim H."/>
            <person name="Choi G."/>
            <person name="Song H."/>
            <person name="Lee J."/>
            <person name="Lee S.C."/>
            <person name="Kwon J.K."/>
            <person name="Lee H.Y."/>
            <person name="Koo N."/>
            <person name="Hong Y."/>
            <person name="Kim R.W."/>
            <person name="Kang W.H."/>
            <person name="Huh J.H."/>
            <person name="Kang B.C."/>
            <person name="Yang T.J."/>
            <person name="Lee Y.H."/>
            <person name="Bennetzen J.L."/>
            <person name="Choi D."/>
        </authorList>
    </citation>
    <scope>NUCLEOTIDE SEQUENCE [LARGE SCALE GENOMIC DNA]</scope>
    <source>
        <strain evidence="3">cv. PBC81</strain>
    </source>
</reference>
<comment type="caution">
    <text evidence="2">The sequence shown here is derived from an EMBL/GenBank/DDBJ whole genome shotgun (WGS) entry which is preliminary data.</text>
</comment>